<feature type="signal peptide" evidence="11">
    <location>
        <begin position="1"/>
        <end position="24"/>
    </location>
</feature>
<dbReference type="GO" id="GO:0015288">
    <property type="term" value="F:porin activity"/>
    <property type="evidence" value="ECO:0007669"/>
    <property type="project" value="UniProtKB-KW"/>
</dbReference>
<dbReference type="InterPro" id="IPR023614">
    <property type="entry name" value="Porin_dom_sf"/>
</dbReference>
<keyword evidence="10" id="KW-0998">Cell outer membrane</keyword>
<evidence type="ECO:0000256" key="7">
    <source>
        <dbReference type="ARBA" id="ARBA00023065"/>
    </source>
</evidence>
<evidence type="ECO:0000256" key="1">
    <source>
        <dbReference type="ARBA" id="ARBA00004571"/>
    </source>
</evidence>
<sequence>MNYTLKASLVCGVAIGTISSVAQAQSSTTLYGILDEAVMYQNNTGGANGGKRVFLDSVGGITGSRWGLKGSEDLGGGLKAIFTLESGLNINNGTFAQGGTAFGRQVFVGLSSDRFGSLTFGRQYDMVYYFPEARTLPGYVGSAVFTHPGDLDNAGNSVRVNNAIRYMSAEYSGFSFGGEYSVGGVAGNTTANSGYSVGAGYINGPVSLGAAFEYFKNPTSTTAGSGLFTNNANGASQLSQSLNRGYVSASAYQVVVIGGTYTIGPVTLIASGSNIQYANLGAGFAGGTARFNNGEVGASYKFSPSVFFSLGYDYLLGKGVKTSNGTTVGNQHYHQVMVMGDYLLSKRTDVYIGAGWQRASGTSSIGKPAVADFTNYGDSSNNHQILIRAAFRHRF</sequence>
<keyword evidence="5" id="KW-0812">Transmembrane</keyword>
<dbReference type="OrthoDB" id="8982743at2"/>
<evidence type="ECO:0000313" key="13">
    <source>
        <dbReference type="EMBL" id="SAL86064.1"/>
    </source>
</evidence>
<keyword evidence="4" id="KW-1134">Transmembrane beta strand</keyword>
<dbReference type="RefSeq" id="WP_087649684.1">
    <property type="nucleotide sequence ID" value="NZ_FCON02000211.1"/>
</dbReference>
<evidence type="ECO:0000313" key="14">
    <source>
        <dbReference type="Proteomes" id="UP000054770"/>
    </source>
</evidence>
<keyword evidence="9" id="KW-0472">Membrane</keyword>
<evidence type="ECO:0000256" key="5">
    <source>
        <dbReference type="ARBA" id="ARBA00022692"/>
    </source>
</evidence>
<dbReference type="PANTHER" id="PTHR34501:SF9">
    <property type="entry name" value="MAJOR OUTER MEMBRANE PROTEIN P.IA"/>
    <property type="match status" value="1"/>
</dbReference>
<dbReference type="PRINTS" id="PR00184">
    <property type="entry name" value="NEISSPPORIN"/>
</dbReference>
<dbReference type="GO" id="GO:0046930">
    <property type="term" value="C:pore complex"/>
    <property type="evidence" value="ECO:0007669"/>
    <property type="project" value="UniProtKB-KW"/>
</dbReference>
<dbReference type="InterPro" id="IPR001702">
    <property type="entry name" value="Porin_Gram-ve"/>
</dbReference>
<organism evidence="13 14">
    <name type="scientific">Caballeronia choica</name>
    <dbReference type="NCBI Taxonomy" id="326476"/>
    <lineage>
        <taxon>Bacteria</taxon>
        <taxon>Pseudomonadati</taxon>
        <taxon>Pseudomonadota</taxon>
        <taxon>Betaproteobacteria</taxon>
        <taxon>Burkholderiales</taxon>
        <taxon>Burkholderiaceae</taxon>
        <taxon>Caballeronia</taxon>
    </lineage>
</organism>
<dbReference type="AlphaFoldDB" id="A0A158KY68"/>
<dbReference type="Proteomes" id="UP000054770">
    <property type="component" value="Unassembled WGS sequence"/>
</dbReference>
<dbReference type="EMBL" id="FCON02000211">
    <property type="protein sequence ID" value="SAL86064.1"/>
    <property type="molecule type" value="Genomic_DNA"/>
</dbReference>
<evidence type="ECO:0000256" key="6">
    <source>
        <dbReference type="ARBA" id="ARBA00022729"/>
    </source>
</evidence>
<dbReference type="PANTHER" id="PTHR34501">
    <property type="entry name" value="PROTEIN YDDL-RELATED"/>
    <property type="match status" value="1"/>
</dbReference>
<evidence type="ECO:0000256" key="4">
    <source>
        <dbReference type="ARBA" id="ARBA00022452"/>
    </source>
</evidence>
<feature type="domain" description="Porin" evidence="12">
    <location>
        <begin position="14"/>
        <end position="361"/>
    </location>
</feature>
<keyword evidence="7" id="KW-0406">Ion transport</keyword>
<keyword evidence="14" id="KW-1185">Reference proteome</keyword>
<dbReference type="Gene3D" id="2.40.160.10">
    <property type="entry name" value="Porin"/>
    <property type="match status" value="1"/>
</dbReference>
<accession>A0A158KY68</accession>
<dbReference type="InterPro" id="IPR033900">
    <property type="entry name" value="Gram_neg_porin_domain"/>
</dbReference>
<dbReference type="Pfam" id="PF13609">
    <property type="entry name" value="Porin_4"/>
    <property type="match status" value="1"/>
</dbReference>
<name>A0A158KY68_9BURK</name>
<keyword evidence="3" id="KW-0813">Transport</keyword>
<reference evidence="13" key="1">
    <citation type="submission" date="2016-01" db="EMBL/GenBank/DDBJ databases">
        <authorList>
            <person name="Peeters C."/>
        </authorList>
    </citation>
    <scope>NUCLEOTIDE SEQUENCE [LARGE SCALE GENOMIC DNA]</scope>
    <source>
        <strain evidence="13">LMG 22940</strain>
    </source>
</reference>
<evidence type="ECO:0000256" key="2">
    <source>
        <dbReference type="ARBA" id="ARBA00011233"/>
    </source>
</evidence>
<dbReference type="SUPFAM" id="SSF56935">
    <property type="entry name" value="Porins"/>
    <property type="match status" value="1"/>
</dbReference>
<evidence type="ECO:0000256" key="9">
    <source>
        <dbReference type="ARBA" id="ARBA00023136"/>
    </source>
</evidence>
<dbReference type="PRINTS" id="PR00182">
    <property type="entry name" value="ECOLNEIPORIN"/>
</dbReference>
<comment type="caution">
    <text evidence="13">The sequence shown here is derived from an EMBL/GenBank/DDBJ whole genome shotgun (WGS) entry which is preliminary data.</text>
</comment>
<dbReference type="InterPro" id="IPR050298">
    <property type="entry name" value="Gram-neg_bact_OMP"/>
</dbReference>
<comment type="subunit">
    <text evidence="2">Homotrimer.</text>
</comment>
<evidence type="ECO:0000259" key="12">
    <source>
        <dbReference type="Pfam" id="PF13609"/>
    </source>
</evidence>
<evidence type="ECO:0000256" key="8">
    <source>
        <dbReference type="ARBA" id="ARBA00023114"/>
    </source>
</evidence>
<dbReference type="InterPro" id="IPR002299">
    <property type="entry name" value="Porin_Neis"/>
</dbReference>
<gene>
    <name evidence="13" type="ORF">AWB68_07899</name>
</gene>
<evidence type="ECO:0000256" key="3">
    <source>
        <dbReference type="ARBA" id="ARBA00022448"/>
    </source>
</evidence>
<keyword evidence="8" id="KW-0626">Porin</keyword>
<evidence type="ECO:0000256" key="11">
    <source>
        <dbReference type="SAM" id="SignalP"/>
    </source>
</evidence>
<feature type="chain" id="PRO_5011119399" evidence="11">
    <location>
        <begin position="25"/>
        <end position="395"/>
    </location>
</feature>
<dbReference type="GO" id="GO:0034220">
    <property type="term" value="P:monoatomic ion transmembrane transport"/>
    <property type="evidence" value="ECO:0007669"/>
    <property type="project" value="InterPro"/>
</dbReference>
<dbReference type="GO" id="GO:0009279">
    <property type="term" value="C:cell outer membrane"/>
    <property type="evidence" value="ECO:0007669"/>
    <property type="project" value="UniProtKB-SubCell"/>
</dbReference>
<evidence type="ECO:0000256" key="10">
    <source>
        <dbReference type="ARBA" id="ARBA00023237"/>
    </source>
</evidence>
<keyword evidence="6 11" id="KW-0732">Signal</keyword>
<comment type="subcellular location">
    <subcellularLocation>
        <location evidence="1">Cell outer membrane</location>
        <topology evidence="1">Multi-pass membrane protein</topology>
    </subcellularLocation>
</comment>
<proteinExistence type="predicted"/>
<dbReference type="CDD" id="cd00342">
    <property type="entry name" value="gram_neg_porins"/>
    <property type="match status" value="1"/>
</dbReference>
<protein>
    <submittedName>
        <fullName evidence="13">Porin</fullName>
    </submittedName>
</protein>